<protein>
    <submittedName>
        <fullName evidence="1">Uncharacterized protein</fullName>
    </submittedName>
</protein>
<name>A0A6G1QXD1_CHAAH</name>
<dbReference type="EMBL" id="CM015712">
    <property type="protein sequence ID" value="KAF3707350.1"/>
    <property type="molecule type" value="Genomic_DNA"/>
</dbReference>
<proteinExistence type="predicted"/>
<dbReference type="AlphaFoldDB" id="A0A6G1QXD1"/>
<organism evidence="1 2">
    <name type="scientific">Channa argus</name>
    <name type="common">Northern snakehead</name>
    <name type="synonym">Ophicephalus argus</name>
    <dbReference type="NCBI Taxonomy" id="215402"/>
    <lineage>
        <taxon>Eukaryota</taxon>
        <taxon>Metazoa</taxon>
        <taxon>Chordata</taxon>
        <taxon>Craniata</taxon>
        <taxon>Vertebrata</taxon>
        <taxon>Euteleostomi</taxon>
        <taxon>Actinopterygii</taxon>
        <taxon>Neopterygii</taxon>
        <taxon>Teleostei</taxon>
        <taxon>Neoteleostei</taxon>
        <taxon>Acanthomorphata</taxon>
        <taxon>Anabantaria</taxon>
        <taxon>Anabantiformes</taxon>
        <taxon>Channoidei</taxon>
        <taxon>Channidae</taxon>
        <taxon>Channa</taxon>
    </lineage>
</organism>
<sequence length="67" mass="7926">MLRLNVSMILGHLVQDFRRFGFFRTRKRQKSKEECQVGWEPRQEALPTTLHPTFSAHWEPNSLCGIL</sequence>
<reference evidence="1 2" key="1">
    <citation type="submission" date="2019-02" db="EMBL/GenBank/DDBJ databases">
        <title>Opniocepnalus argus genome.</title>
        <authorList>
            <person name="Zhou C."/>
            <person name="Xiao S."/>
        </authorList>
    </citation>
    <scope>NUCLEOTIDE SEQUENCE [LARGE SCALE GENOMIC DNA]</scope>
    <source>
        <strain evidence="1">OARG1902GOOAL</strain>
        <tissue evidence="1">Muscle</tissue>
    </source>
</reference>
<gene>
    <name evidence="1" type="ORF">EXN66_Car000523</name>
</gene>
<reference evidence="2" key="2">
    <citation type="submission" date="2019-02" db="EMBL/GenBank/DDBJ databases">
        <title>Opniocepnalus argus Var Kimnra genome.</title>
        <authorList>
            <person name="Zhou C."/>
            <person name="Xiao S."/>
        </authorList>
    </citation>
    <scope>NUCLEOTIDE SEQUENCE [LARGE SCALE GENOMIC DNA]</scope>
</reference>
<keyword evidence="2" id="KW-1185">Reference proteome</keyword>
<evidence type="ECO:0000313" key="1">
    <source>
        <dbReference type="EMBL" id="KAF3707350.1"/>
    </source>
</evidence>
<accession>A0A6G1QXD1</accession>
<dbReference type="Proteomes" id="UP000503349">
    <property type="component" value="Chromosome 1"/>
</dbReference>
<evidence type="ECO:0000313" key="2">
    <source>
        <dbReference type="Proteomes" id="UP000503349"/>
    </source>
</evidence>